<feature type="transmembrane region" description="Helical" evidence="8">
    <location>
        <begin position="235"/>
        <end position="252"/>
    </location>
</feature>
<keyword evidence="7 8" id="KW-0472">Membrane</keyword>
<dbReference type="Proteomes" id="UP000226437">
    <property type="component" value="Unassembled WGS sequence"/>
</dbReference>
<feature type="transmembrane region" description="Helical" evidence="8">
    <location>
        <begin position="132"/>
        <end position="156"/>
    </location>
</feature>
<dbReference type="EMBL" id="PDLO01000001">
    <property type="protein sequence ID" value="PHK99580.1"/>
    <property type="molecule type" value="Genomic_DNA"/>
</dbReference>
<dbReference type="NCBIfam" id="NF009525">
    <property type="entry name" value="PRK12887.1"/>
    <property type="match status" value="1"/>
</dbReference>
<evidence type="ECO:0000256" key="1">
    <source>
        <dbReference type="ARBA" id="ARBA00004141"/>
    </source>
</evidence>
<dbReference type="Pfam" id="PF01040">
    <property type="entry name" value="UbiA"/>
    <property type="match status" value="1"/>
</dbReference>
<feature type="transmembrane region" description="Helical" evidence="8">
    <location>
        <begin position="100"/>
        <end position="120"/>
    </location>
</feature>
<feature type="transmembrane region" description="Helical" evidence="8">
    <location>
        <begin position="7"/>
        <end position="27"/>
    </location>
</feature>
<feature type="transmembrane region" description="Helical" evidence="8">
    <location>
        <begin position="39"/>
        <end position="59"/>
    </location>
</feature>
<dbReference type="Gene3D" id="1.10.357.140">
    <property type="entry name" value="UbiA prenyltransferase"/>
    <property type="match status" value="1"/>
</dbReference>
<comment type="caution">
    <text evidence="9">The sequence shown here is derived from an EMBL/GenBank/DDBJ whole genome shotgun (WGS) entry which is preliminary data.</text>
</comment>
<keyword evidence="6 8" id="KW-1133">Transmembrane helix</keyword>
<evidence type="ECO:0000256" key="7">
    <source>
        <dbReference type="ARBA" id="ARBA00023136"/>
    </source>
</evidence>
<evidence type="ECO:0000313" key="10">
    <source>
        <dbReference type="Proteomes" id="UP000226437"/>
    </source>
</evidence>
<evidence type="ECO:0000256" key="5">
    <source>
        <dbReference type="ARBA" id="ARBA00022692"/>
    </source>
</evidence>
<organism evidence="9 10">
    <name type="scientific">Neolewinella marina</name>
    <dbReference type="NCBI Taxonomy" id="438751"/>
    <lineage>
        <taxon>Bacteria</taxon>
        <taxon>Pseudomonadati</taxon>
        <taxon>Bacteroidota</taxon>
        <taxon>Saprospiria</taxon>
        <taxon>Saprospirales</taxon>
        <taxon>Lewinellaceae</taxon>
        <taxon>Neolewinella</taxon>
    </lineage>
</organism>
<keyword evidence="3" id="KW-1003">Cell membrane</keyword>
<feature type="transmembrane region" description="Helical" evidence="8">
    <location>
        <begin position="71"/>
        <end position="94"/>
    </location>
</feature>
<evidence type="ECO:0000313" key="9">
    <source>
        <dbReference type="EMBL" id="PHK99580.1"/>
    </source>
</evidence>
<protein>
    <submittedName>
        <fullName evidence="9">Homogentisate phytyltransferase</fullName>
    </submittedName>
</protein>
<dbReference type="RefSeq" id="WP_099104558.1">
    <property type="nucleotide sequence ID" value="NZ_JAATJF010000001.1"/>
</dbReference>
<keyword evidence="5 8" id="KW-0812">Transmembrane</keyword>
<sequence length="286" mass="31929">MLTLLRFARAHTIVGTTASLLALYLMASRHLHTSDWGMFAVSLLSCLAANVYITGLNQLTDVEIDRINKPYLPLASGAYSLTTGYLIVGLSGLLALITCFVYPPFLPATVIASMLLGTAYSVPPVRLKRFHFWAAICIIVVRGLIVNLLLYLHFRWWLGENPVIPDTVWLLTAAVFTFGIVIAWFKDLPDTEGDAAHGIRTLSLVKNRDWVFRVGAWVFRLTLLGVAAVAYRIGYPGLVVGQLLLLAGFEWLSRRLDLREQASIARFYQGVWLLFFLEYGIFAVFG</sequence>
<dbReference type="OrthoDB" id="4528743at2"/>
<dbReference type="GO" id="GO:0016020">
    <property type="term" value="C:membrane"/>
    <property type="evidence" value="ECO:0007669"/>
    <property type="project" value="UniProtKB-SubCell"/>
</dbReference>
<reference evidence="9 10" key="1">
    <citation type="submission" date="2017-10" db="EMBL/GenBank/DDBJ databases">
        <title>The draft genome sequence of Lewinella marina KCTC 32374.</title>
        <authorList>
            <person name="Wang K."/>
        </authorList>
    </citation>
    <scope>NUCLEOTIDE SEQUENCE [LARGE SCALE GENOMIC DNA]</scope>
    <source>
        <strain evidence="9 10">MKG-38</strain>
    </source>
</reference>
<keyword evidence="4 9" id="KW-0808">Transferase</keyword>
<dbReference type="PANTHER" id="PTHR43009">
    <property type="entry name" value="HOMOGENTISATE SOLANESYLTRANSFERASE, CHLOROPLASTIC"/>
    <property type="match status" value="1"/>
</dbReference>
<evidence type="ECO:0000256" key="4">
    <source>
        <dbReference type="ARBA" id="ARBA00022679"/>
    </source>
</evidence>
<name>A0A2G0CI33_9BACT</name>
<feature type="transmembrane region" description="Helical" evidence="8">
    <location>
        <begin position="264"/>
        <end position="285"/>
    </location>
</feature>
<dbReference type="AlphaFoldDB" id="A0A2G0CI33"/>
<dbReference type="InterPro" id="IPR044878">
    <property type="entry name" value="UbiA_sf"/>
</dbReference>
<evidence type="ECO:0000256" key="2">
    <source>
        <dbReference type="ARBA" id="ARBA00005985"/>
    </source>
</evidence>
<feature type="transmembrane region" description="Helical" evidence="8">
    <location>
        <begin position="210"/>
        <end position="229"/>
    </location>
</feature>
<comment type="subcellular location">
    <subcellularLocation>
        <location evidence="1">Membrane</location>
        <topology evidence="1">Multi-pass membrane protein</topology>
    </subcellularLocation>
</comment>
<evidence type="ECO:0000256" key="3">
    <source>
        <dbReference type="ARBA" id="ARBA00022475"/>
    </source>
</evidence>
<gene>
    <name evidence="9" type="ORF">CGL56_00550</name>
</gene>
<comment type="similarity">
    <text evidence="2">Belongs to the UbiA prenyltransferase family.</text>
</comment>
<evidence type="ECO:0000256" key="8">
    <source>
        <dbReference type="SAM" id="Phobius"/>
    </source>
</evidence>
<dbReference type="PANTHER" id="PTHR43009:SF7">
    <property type="entry name" value="HOMOGENTISATE GERANYLGERANYLTRANSFERASE, CHLOROPLASTIC"/>
    <property type="match status" value="1"/>
</dbReference>
<dbReference type="InterPro" id="IPR000537">
    <property type="entry name" value="UbiA_prenyltransferase"/>
</dbReference>
<proteinExistence type="inferred from homology"/>
<dbReference type="GO" id="GO:0016765">
    <property type="term" value="F:transferase activity, transferring alkyl or aryl (other than methyl) groups"/>
    <property type="evidence" value="ECO:0007669"/>
    <property type="project" value="InterPro"/>
</dbReference>
<keyword evidence="10" id="KW-1185">Reference proteome</keyword>
<evidence type="ECO:0000256" key="6">
    <source>
        <dbReference type="ARBA" id="ARBA00022989"/>
    </source>
</evidence>
<feature type="transmembrane region" description="Helical" evidence="8">
    <location>
        <begin position="168"/>
        <end position="185"/>
    </location>
</feature>
<accession>A0A2G0CI33</accession>